<dbReference type="InterPro" id="IPR008906">
    <property type="entry name" value="HATC_C_dom"/>
</dbReference>
<reference evidence="2" key="1">
    <citation type="journal article" date="2023" name="Mol. Biol. Evol.">
        <title>Third-Generation Sequencing Reveals the Adaptive Role of the Epigenome in Three Deep-Sea Polychaetes.</title>
        <authorList>
            <person name="Perez M."/>
            <person name="Aroh O."/>
            <person name="Sun Y."/>
            <person name="Lan Y."/>
            <person name="Juniper S.K."/>
            <person name="Young C.R."/>
            <person name="Angers B."/>
            <person name="Qian P.Y."/>
        </authorList>
    </citation>
    <scope>NUCLEOTIDE SEQUENCE</scope>
    <source>
        <strain evidence="2">R07B-5</strain>
    </source>
</reference>
<gene>
    <name evidence="2" type="ORF">NP493_343g01001</name>
</gene>
<dbReference type="SUPFAM" id="SSF53098">
    <property type="entry name" value="Ribonuclease H-like"/>
    <property type="match status" value="1"/>
</dbReference>
<evidence type="ECO:0000259" key="1">
    <source>
        <dbReference type="Pfam" id="PF05699"/>
    </source>
</evidence>
<protein>
    <recommendedName>
        <fullName evidence="1">HAT C-terminal dimerisation domain-containing protein</fullName>
    </recommendedName>
</protein>
<accession>A0AAD9L555</accession>
<dbReference type="GO" id="GO:0046983">
    <property type="term" value="F:protein dimerization activity"/>
    <property type="evidence" value="ECO:0007669"/>
    <property type="project" value="InterPro"/>
</dbReference>
<dbReference type="AlphaFoldDB" id="A0AAD9L555"/>
<evidence type="ECO:0000313" key="3">
    <source>
        <dbReference type="Proteomes" id="UP001209878"/>
    </source>
</evidence>
<name>A0AAD9L555_RIDPI</name>
<dbReference type="Proteomes" id="UP001209878">
    <property type="component" value="Unassembled WGS sequence"/>
</dbReference>
<sequence>MYQIDDVSNHLPTVACDFGVSLNLLLAEDNLDAAIVDDIKQRCRDYLVELLRQLRQRLPSDVELLENLTSLSPATVLSPLKPRLADVSFVRFYRGRVGDWARIGTISWTNQHDTEDFWIEVVTHTDASGEQDFQHLGCFILSLLSLPFCNAAVERVFSTMCIVKTKLRNRMQQDSLEKILHVRAYMSRHKICCNKFVPDKTMLSLFTAEMYHQEDDDSMLDI</sequence>
<proteinExistence type="predicted"/>
<feature type="domain" description="HAT C-terminal dimerisation" evidence="1">
    <location>
        <begin position="139"/>
        <end position="183"/>
    </location>
</feature>
<dbReference type="EMBL" id="JAODUO010000343">
    <property type="protein sequence ID" value="KAK2182638.1"/>
    <property type="molecule type" value="Genomic_DNA"/>
</dbReference>
<evidence type="ECO:0000313" key="2">
    <source>
        <dbReference type="EMBL" id="KAK2182638.1"/>
    </source>
</evidence>
<comment type="caution">
    <text evidence="2">The sequence shown here is derived from an EMBL/GenBank/DDBJ whole genome shotgun (WGS) entry which is preliminary data.</text>
</comment>
<dbReference type="InterPro" id="IPR012337">
    <property type="entry name" value="RNaseH-like_sf"/>
</dbReference>
<dbReference type="Pfam" id="PF05699">
    <property type="entry name" value="Dimer_Tnp_hAT"/>
    <property type="match status" value="1"/>
</dbReference>
<keyword evidence="3" id="KW-1185">Reference proteome</keyword>
<organism evidence="2 3">
    <name type="scientific">Ridgeia piscesae</name>
    <name type="common">Tubeworm</name>
    <dbReference type="NCBI Taxonomy" id="27915"/>
    <lineage>
        <taxon>Eukaryota</taxon>
        <taxon>Metazoa</taxon>
        <taxon>Spiralia</taxon>
        <taxon>Lophotrochozoa</taxon>
        <taxon>Annelida</taxon>
        <taxon>Polychaeta</taxon>
        <taxon>Sedentaria</taxon>
        <taxon>Canalipalpata</taxon>
        <taxon>Sabellida</taxon>
        <taxon>Siboglinidae</taxon>
        <taxon>Ridgeia</taxon>
    </lineage>
</organism>